<evidence type="ECO:0000256" key="3">
    <source>
        <dbReference type="RuleBase" id="RU367127"/>
    </source>
</evidence>
<evidence type="ECO:0000313" key="5">
    <source>
        <dbReference type="EMBL" id="MQM04320.1"/>
    </source>
</evidence>
<dbReference type="GO" id="GO:0005634">
    <property type="term" value="C:nucleus"/>
    <property type="evidence" value="ECO:0007669"/>
    <property type="project" value="UniProtKB-SubCell"/>
</dbReference>
<dbReference type="InterPro" id="IPR014978">
    <property type="entry name" value="Gln-Leu-Gln_QLQ"/>
</dbReference>
<keyword evidence="3" id="KW-0805">Transcription regulation</keyword>
<comment type="domain">
    <text evidence="3">The QLQ domain and WRC domain may be involved in protein-protein interaction and DNA-binding, respectively.</text>
</comment>
<dbReference type="GO" id="GO:0032502">
    <property type="term" value="P:developmental process"/>
    <property type="evidence" value="ECO:0007669"/>
    <property type="project" value="InterPro"/>
</dbReference>
<name>A0A843WNQ9_COLES</name>
<keyword evidence="2 3" id="KW-0539">Nucleus</keyword>
<dbReference type="PROSITE" id="PS51666">
    <property type="entry name" value="QLQ"/>
    <property type="match status" value="1"/>
</dbReference>
<comment type="similarity">
    <text evidence="3">Belongs to the GRF family.</text>
</comment>
<dbReference type="GO" id="GO:0005524">
    <property type="term" value="F:ATP binding"/>
    <property type="evidence" value="ECO:0007669"/>
    <property type="project" value="UniProtKB-UniRule"/>
</dbReference>
<dbReference type="InterPro" id="IPR031137">
    <property type="entry name" value="GRF"/>
</dbReference>
<proteinExistence type="inferred from homology"/>
<evidence type="ECO:0000259" key="4">
    <source>
        <dbReference type="PROSITE" id="PS51666"/>
    </source>
</evidence>
<dbReference type="PANTHER" id="PTHR31602">
    <property type="entry name" value="GROWTH-REGULATING FACTOR 5"/>
    <property type="match status" value="1"/>
</dbReference>
<dbReference type="EMBL" id="NMUH01003195">
    <property type="protein sequence ID" value="MQM04320.1"/>
    <property type="molecule type" value="Genomic_DNA"/>
</dbReference>
<reference evidence="5" key="1">
    <citation type="submission" date="2017-07" db="EMBL/GenBank/DDBJ databases">
        <title>Taro Niue Genome Assembly and Annotation.</title>
        <authorList>
            <person name="Atibalentja N."/>
            <person name="Keating K."/>
            <person name="Fields C.J."/>
        </authorList>
    </citation>
    <scope>NUCLEOTIDE SEQUENCE</scope>
    <source>
        <strain evidence="5">Niue_2</strain>
        <tissue evidence="5">Leaf</tissue>
    </source>
</reference>
<dbReference type="OrthoDB" id="1927209at2759"/>
<organism evidence="5 6">
    <name type="scientific">Colocasia esculenta</name>
    <name type="common">Wild taro</name>
    <name type="synonym">Arum esculentum</name>
    <dbReference type="NCBI Taxonomy" id="4460"/>
    <lineage>
        <taxon>Eukaryota</taxon>
        <taxon>Viridiplantae</taxon>
        <taxon>Streptophyta</taxon>
        <taxon>Embryophyta</taxon>
        <taxon>Tracheophyta</taxon>
        <taxon>Spermatophyta</taxon>
        <taxon>Magnoliopsida</taxon>
        <taxon>Liliopsida</taxon>
        <taxon>Araceae</taxon>
        <taxon>Aroideae</taxon>
        <taxon>Colocasieae</taxon>
        <taxon>Colocasia</taxon>
    </lineage>
</organism>
<evidence type="ECO:0000313" key="6">
    <source>
        <dbReference type="Proteomes" id="UP000652761"/>
    </source>
</evidence>
<dbReference type="GO" id="GO:0006355">
    <property type="term" value="P:regulation of DNA-templated transcription"/>
    <property type="evidence" value="ECO:0007669"/>
    <property type="project" value="InterPro"/>
</dbReference>
<evidence type="ECO:0000256" key="1">
    <source>
        <dbReference type="ARBA" id="ARBA00004123"/>
    </source>
</evidence>
<comment type="function">
    <text evidence="3">Transcription activator.</text>
</comment>
<accession>A0A843WNQ9</accession>
<keyword evidence="3" id="KW-0010">Activator</keyword>
<dbReference type="GO" id="GO:0006351">
    <property type="term" value="P:DNA-templated transcription"/>
    <property type="evidence" value="ECO:0007669"/>
    <property type="project" value="UniProtKB-UniRule"/>
</dbReference>
<sequence>MNTTAAAAAAGCRPPFTASQWQELEHQALIFKYLMAGIPVPPDLLLPIRKSLESMAARFYHHPTSILDLLFFFHCVNTVLFTHHYHVFRYLRGVKSEVDAHSFFGEASGSARGLGNDFSLDSTWRLMPSQASYTLPKPGNSSLLQGNYPQLQPVLDFGHGTISSLSKQQQQQQQQHCFFGSDFDSTEPVKHESQPLRPFFDEWPKTRDSWSELEDDRSNRTSFSTTQLSISIPMASSDFSTTSSRSPNVQLVLCVELIRRLWEQPARTFTEVPSLITCVGSAVIVGFPVWFASMTLFFILNGDCPIATFIVPSVKAVDCSTSLSVFIHCTSSIQTFAAACGDYGMPAKLWNGGLPVSILDFIVRLRNVFMTVVAGLLGGNGKLCRKLRGTSHRCAQE</sequence>
<dbReference type="AlphaFoldDB" id="A0A843WNQ9"/>
<dbReference type="Proteomes" id="UP000652761">
    <property type="component" value="Unassembled WGS sequence"/>
</dbReference>
<keyword evidence="6" id="KW-1185">Reference proteome</keyword>
<dbReference type="SMART" id="SM00951">
    <property type="entry name" value="QLQ"/>
    <property type="match status" value="1"/>
</dbReference>
<gene>
    <name evidence="5" type="ORF">Taro_037118</name>
</gene>
<protein>
    <recommendedName>
        <fullName evidence="3">Growth-regulating factor</fullName>
    </recommendedName>
</protein>
<keyword evidence="3" id="KW-0804">Transcription</keyword>
<comment type="subcellular location">
    <subcellularLocation>
        <location evidence="1 3">Nucleus</location>
    </subcellularLocation>
</comment>
<dbReference type="PANTHER" id="PTHR31602:SF8">
    <property type="entry name" value="GROWTH-REGULATING FACTOR 5"/>
    <property type="match status" value="1"/>
</dbReference>
<comment type="caution">
    <text evidence="5">The sequence shown here is derived from an EMBL/GenBank/DDBJ whole genome shotgun (WGS) entry which is preliminary data.</text>
</comment>
<dbReference type="Pfam" id="PF08880">
    <property type="entry name" value="QLQ"/>
    <property type="match status" value="1"/>
</dbReference>
<evidence type="ECO:0000256" key="2">
    <source>
        <dbReference type="ARBA" id="ARBA00023242"/>
    </source>
</evidence>
<feature type="domain" description="QLQ" evidence="4">
    <location>
        <begin position="15"/>
        <end position="50"/>
    </location>
</feature>